<evidence type="ECO:0000313" key="3">
    <source>
        <dbReference type="EMBL" id="MBZ0160650.1"/>
    </source>
</evidence>
<name>A0AAJ1EK34_9BACT</name>
<feature type="domain" description="Tim44-like" evidence="2">
    <location>
        <begin position="96"/>
        <end position="241"/>
    </location>
</feature>
<evidence type="ECO:0000256" key="1">
    <source>
        <dbReference type="SAM" id="Phobius"/>
    </source>
</evidence>
<gene>
    <name evidence="3" type="ORF">K8G79_11030</name>
</gene>
<proteinExistence type="predicted"/>
<reference evidence="3 4" key="1">
    <citation type="journal article" date="2021" name="bioRxiv">
        <title>Unraveling nitrogen, sulfur and carbon metabolic pathways and microbial community transcriptional responses to substrate deprivation and toxicity stresses in a bioreactor mimicking anoxic brackish coastal sediment conditions.</title>
        <authorList>
            <person name="Martins P.D."/>
            <person name="Echeveste M.J."/>
            <person name="Arshad A."/>
            <person name="Kurth J."/>
            <person name="Ouboter H."/>
            <person name="Jetten M.S.M."/>
            <person name="Welte C.U."/>
        </authorList>
    </citation>
    <scope>NUCLEOTIDE SEQUENCE [LARGE SCALE GENOMIC DNA]</scope>
    <source>
        <strain evidence="3">MAG_38</strain>
    </source>
</reference>
<dbReference type="Proteomes" id="UP001197609">
    <property type="component" value="Unassembled WGS sequence"/>
</dbReference>
<organism evidence="3 4">
    <name type="scientific">Candidatus Methylomirabilis tolerans</name>
    <dbReference type="NCBI Taxonomy" id="3123416"/>
    <lineage>
        <taxon>Bacteria</taxon>
        <taxon>Candidatus Methylomirabilota</taxon>
        <taxon>Candidatus Methylomirabilia</taxon>
        <taxon>Candidatus Methylomirabilales</taxon>
        <taxon>Candidatus Methylomirabilaceae</taxon>
        <taxon>Candidatus Methylomirabilis</taxon>
    </lineage>
</organism>
<dbReference type="PANTHER" id="PTHR41542:SF1">
    <property type="entry name" value="BLL5807 PROTEIN"/>
    <property type="match status" value="1"/>
</dbReference>
<protein>
    <submittedName>
        <fullName evidence="3">Tim44 domain-containing protein</fullName>
    </submittedName>
</protein>
<dbReference type="AlphaFoldDB" id="A0AAJ1EK34"/>
<dbReference type="EMBL" id="JAIOIU010000137">
    <property type="protein sequence ID" value="MBZ0160650.1"/>
    <property type="molecule type" value="Genomic_DNA"/>
</dbReference>
<sequence>MRSMAGGLLGGFLGGMLFRSLGFAGMGGMGGGFGLMDLVILGGIGLAIYWVVKQRSRPAPIGAPYQHQRTWSAEREPERYQGAATAQATMVQEGDLDQGLAHIRQMDPGFEAGRFREACTDLFFKVQAAWGNRDLEPIRTILTPEMYTQLGADVMRLRNERKINRLENIAVRSVELTEAWQERGQDYVTVRFLANLLDYTVDEGTSQVVDGSRTDPVKFEEYWTVTRQVGPNPWLLAAINQADN</sequence>
<evidence type="ECO:0000259" key="2">
    <source>
        <dbReference type="SMART" id="SM00978"/>
    </source>
</evidence>
<keyword evidence="1" id="KW-1133">Transmembrane helix</keyword>
<comment type="caution">
    <text evidence="3">The sequence shown here is derived from an EMBL/GenBank/DDBJ whole genome shotgun (WGS) entry which is preliminary data.</text>
</comment>
<dbReference type="InterPro" id="IPR007379">
    <property type="entry name" value="Tim44-like_dom"/>
</dbReference>
<keyword evidence="1" id="KW-0472">Membrane</keyword>
<dbReference type="SMART" id="SM00978">
    <property type="entry name" value="Tim44"/>
    <property type="match status" value="1"/>
</dbReference>
<feature type="transmembrane region" description="Helical" evidence="1">
    <location>
        <begin position="32"/>
        <end position="52"/>
    </location>
</feature>
<dbReference type="Pfam" id="PF04280">
    <property type="entry name" value="Tim44"/>
    <property type="match status" value="1"/>
</dbReference>
<dbReference type="PANTHER" id="PTHR41542">
    <property type="entry name" value="BLL5807 PROTEIN"/>
    <property type="match status" value="1"/>
</dbReference>
<dbReference type="InterPro" id="IPR032710">
    <property type="entry name" value="NTF2-like_dom_sf"/>
</dbReference>
<accession>A0AAJ1EK34</accession>
<keyword evidence="1" id="KW-0812">Transmembrane</keyword>
<evidence type="ECO:0000313" key="4">
    <source>
        <dbReference type="Proteomes" id="UP001197609"/>
    </source>
</evidence>
<dbReference type="SUPFAM" id="SSF54427">
    <property type="entry name" value="NTF2-like"/>
    <property type="match status" value="1"/>
</dbReference>
<dbReference type="Gene3D" id="3.10.450.240">
    <property type="match status" value="1"/>
</dbReference>